<dbReference type="PANTHER" id="PTHR30055:SF234">
    <property type="entry name" value="HTH-TYPE TRANSCRIPTIONAL REGULATOR BETI"/>
    <property type="match status" value="1"/>
</dbReference>
<dbReference type="InterPro" id="IPR001647">
    <property type="entry name" value="HTH_TetR"/>
</dbReference>
<dbReference type="InterPro" id="IPR009057">
    <property type="entry name" value="Homeodomain-like_sf"/>
</dbReference>
<dbReference type="InterPro" id="IPR050109">
    <property type="entry name" value="HTH-type_TetR-like_transc_reg"/>
</dbReference>
<dbReference type="Gene3D" id="1.10.357.10">
    <property type="entry name" value="Tetracycline Repressor, domain 2"/>
    <property type="match status" value="1"/>
</dbReference>
<evidence type="ECO:0000313" key="7">
    <source>
        <dbReference type="EMBL" id="UQN28203.1"/>
    </source>
</evidence>
<organism evidence="7 8">
    <name type="scientific">Brachybacterium kimchii</name>
    <dbReference type="NCBI Taxonomy" id="2942909"/>
    <lineage>
        <taxon>Bacteria</taxon>
        <taxon>Bacillati</taxon>
        <taxon>Actinomycetota</taxon>
        <taxon>Actinomycetes</taxon>
        <taxon>Micrococcales</taxon>
        <taxon>Dermabacteraceae</taxon>
        <taxon>Brachybacterium</taxon>
    </lineage>
</organism>
<keyword evidence="2 4" id="KW-0238">DNA-binding</keyword>
<feature type="domain" description="HTH tetR-type" evidence="6">
    <location>
        <begin position="26"/>
        <end position="86"/>
    </location>
</feature>
<dbReference type="PANTHER" id="PTHR30055">
    <property type="entry name" value="HTH-TYPE TRANSCRIPTIONAL REGULATOR RUTR"/>
    <property type="match status" value="1"/>
</dbReference>
<protein>
    <submittedName>
        <fullName evidence="7">TetR/AcrR family transcriptional regulator</fullName>
    </submittedName>
</protein>
<dbReference type="SUPFAM" id="SSF46689">
    <property type="entry name" value="Homeodomain-like"/>
    <property type="match status" value="1"/>
</dbReference>
<evidence type="ECO:0000256" key="4">
    <source>
        <dbReference type="PROSITE-ProRule" id="PRU00335"/>
    </source>
</evidence>
<keyword evidence="3" id="KW-0804">Transcription</keyword>
<feature type="DNA-binding region" description="H-T-H motif" evidence="4">
    <location>
        <begin position="49"/>
        <end position="68"/>
    </location>
</feature>
<dbReference type="Proteomes" id="UP001055868">
    <property type="component" value="Chromosome"/>
</dbReference>
<evidence type="ECO:0000313" key="8">
    <source>
        <dbReference type="Proteomes" id="UP001055868"/>
    </source>
</evidence>
<accession>A0ABY4N0Y7</accession>
<sequence length="216" mass="23446">MPTSSNDGPAPTRRAYRSTLREERAAETRRRIVRAARELFTSEGFASTTVAMIAARAEVAAPTVYATFGSKSAIVGAMLEGLEQEAQSEAWDARIRSEQDPRRRLALYAAFLRALYSGGQGIWPAAMGAAGDPAVAELKERGEQRSRAWLAPIVNALAEADALAVGLSREDAVDRAWMLSALELYFRGTAGLGWDDDQYEAWLAQSLLAQLTRPAA</sequence>
<name>A0ABY4N0Y7_9MICO</name>
<dbReference type="PROSITE" id="PS50977">
    <property type="entry name" value="HTH_TETR_2"/>
    <property type="match status" value="1"/>
</dbReference>
<keyword evidence="8" id="KW-1185">Reference proteome</keyword>
<proteinExistence type="predicted"/>
<reference evidence="7" key="1">
    <citation type="submission" date="2022-05" db="EMBL/GenBank/DDBJ databases">
        <title>Genomic analysis of Brachybacterium sp. CBA3104.</title>
        <authorList>
            <person name="Roh S.W."/>
            <person name="Kim Y.B."/>
            <person name="Kim Y."/>
        </authorList>
    </citation>
    <scope>NUCLEOTIDE SEQUENCE</scope>
    <source>
        <strain evidence="7">CBA3104</strain>
    </source>
</reference>
<dbReference type="EMBL" id="CP097218">
    <property type="protein sequence ID" value="UQN28203.1"/>
    <property type="molecule type" value="Genomic_DNA"/>
</dbReference>
<gene>
    <name evidence="7" type="ORF">M4486_11130</name>
</gene>
<evidence type="ECO:0000259" key="6">
    <source>
        <dbReference type="PROSITE" id="PS50977"/>
    </source>
</evidence>
<feature type="region of interest" description="Disordered" evidence="5">
    <location>
        <begin position="1"/>
        <end position="23"/>
    </location>
</feature>
<evidence type="ECO:0000256" key="5">
    <source>
        <dbReference type="SAM" id="MobiDB-lite"/>
    </source>
</evidence>
<evidence type="ECO:0000256" key="1">
    <source>
        <dbReference type="ARBA" id="ARBA00023015"/>
    </source>
</evidence>
<dbReference type="PRINTS" id="PR00455">
    <property type="entry name" value="HTHTETR"/>
</dbReference>
<dbReference type="RefSeq" id="WP_249477232.1">
    <property type="nucleotide sequence ID" value="NZ_CP097218.1"/>
</dbReference>
<keyword evidence="1" id="KW-0805">Transcription regulation</keyword>
<dbReference type="Pfam" id="PF00440">
    <property type="entry name" value="TetR_N"/>
    <property type="match status" value="1"/>
</dbReference>
<evidence type="ECO:0000256" key="2">
    <source>
        <dbReference type="ARBA" id="ARBA00023125"/>
    </source>
</evidence>
<evidence type="ECO:0000256" key="3">
    <source>
        <dbReference type="ARBA" id="ARBA00023163"/>
    </source>
</evidence>